<dbReference type="Pfam" id="PF22842">
    <property type="entry name" value="Pel9A-like_beta_helix"/>
    <property type="match status" value="1"/>
</dbReference>
<evidence type="ECO:0000256" key="5">
    <source>
        <dbReference type="ARBA" id="ARBA00022729"/>
    </source>
</evidence>
<dbReference type="SUPFAM" id="SSF51126">
    <property type="entry name" value="Pectin lyase-like"/>
    <property type="match status" value="1"/>
</dbReference>
<name>A0ABZ2TUB2_9FLAO</name>
<feature type="domain" description="BIG2" evidence="10">
    <location>
        <begin position="118"/>
        <end position="193"/>
    </location>
</feature>
<keyword evidence="7" id="KW-0456">Lyase</keyword>
<dbReference type="InterPro" id="IPR012334">
    <property type="entry name" value="Pectin_lyas_fold"/>
</dbReference>
<protein>
    <submittedName>
        <fullName evidence="11">Ig-like domain-containing protein</fullName>
    </submittedName>
</protein>
<dbReference type="InterPro" id="IPR011050">
    <property type="entry name" value="Pectin_lyase_fold/virulence"/>
</dbReference>
<dbReference type="InterPro" id="IPR008964">
    <property type="entry name" value="Invasin/intimin_cell_adhesion"/>
</dbReference>
<evidence type="ECO:0000256" key="9">
    <source>
        <dbReference type="SAM" id="SignalP"/>
    </source>
</evidence>
<gene>
    <name evidence="11" type="ORF">WG950_13005</name>
</gene>
<keyword evidence="5 9" id="KW-0732">Signal</keyword>
<comment type="similarity">
    <text evidence="8">Belongs to the polysaccharide lyase 9 family.</text>
</comment>
<evidence type="ECO:0000256" key="1">
    <source>
        <dbReference type="ARBA" id="ARBA00001913"/>
    </source>
</evidence>
<keyword evidence="4" id="KW-0479">Metal-binding</keyword>
<dbReference type="PANTHER" id="PTHR40088:SF1">
    <property type="entry name" value="PECTATE LYASE PEL9"/>
    <property type="match status" value="1"/>
</dbReference>
<dbReference type="InterPro" id="IPR003343">
    <property type="entry name" value="Big_2"/>
</dbReference>
<evidence type="ECO:0000256" key="3">
    <source>
        <dbReference type="ARBA" id="ARBA00022525"/>
    </source>
</evidence>
<dbReference type="InterPro" id="IPR052052">
    <property type="entry name" value="Polysaccharide_Lyase_9"/>
</dbReference>
<dbReference type="EMBL" id="CP150496">
    <property type="protein sequence ID" value="WYW55444.1"/>
    <property type="molecule type" value="Genomic_DNA"/>
</dbReference>
<dbReference type="SUPFAM" id="SSF49373">
    <property type="entry name" value="Invasin/intimin cell-adhesion fragments"/>
    <property type="match status" value="2"/>
</dbReference>
<evidence type="ECO:0000256" key="6">
    <source>
        <dbReference type="ARBA" id="ARBA00022837"/>
    </source>
</evidence>
<keyword evidence="12" id="KW-1185">Reference proteome</keyword>
<feature type="chain" id="PRO_5045191918" evidence="9">
    <location>
        <begin position="24"/>
        <end position="572"/>
    </location>
</feature>
<sequence length="572" mass="61171">MKNIFKYSFYILFVVLFSCNSNDDDFTETAVSSIIIDGDHINDGTSSQMRAEIFPITALNKSIIWSVSNETIATISSSGLVKAITNGSLTVFATSKDNPEVSSSKDILVSGVVVPDVLVSSLTIYGSDIINGQPQNFTVEVFPANATNQDVSWSVSDNTIATINSEGLLTPINNGVVKVIATSKDPNAVSAELEISISGFSNIQGVSTSTELLNAIQNAISGDVIYVKEGVFTFSTTIKITQSGTSTNQISIITHPNNSQRPIFDFSLMSENSSNRGIELSGNYWHIKGIKITKAGDNGVWINGNNNLVEYCEFSENSDTGLQISSGGSNNTILNCDSFFNADSTLENADGFASKLDAGDGNKFIGCRAWQNLDDGWDGYLKGTDNITTTYENCWAIKNGYLKDGSKGVGDGNGFKTGGSDDKTLKHNAIFKNCLAVGNVVDGFDHNSNRGNVEIYNSGAYNNSRNINFGSSNIANALTIKNTVSFSGDNNDSYNATNIDISNNGWQNGILTNTSDYVSLDIDLLTSARQLDGSLPELDFMKLVDGSDLVNAGINVGLSFNGSAPDIGPFEK</sequence>
<evidence type="ECO:0000256" key="4">
    <source>
        <dbReference type="ARBA" id="ARBA00022723"/>
    </source>
</evidence>
<evidence type="ECO:0000313" key="12">
    <source>
        <dbReference type="Proteomes" id="UP001491088"/>
    </source>
</evidence>
<evidence type="ECO:0000256" key="7">
    <source>
        <dbReference type="ARBA" id="ARBA00023239"/>
    </source>
</evidence>
<comment type="cofactor">
    <cofactor evidence="1">
        <name>Ca(2+)</name>
        <dbReference type="ChEBI" id="CHEBI:29108"/>
    </cofactor>
</comment>
<dbReference type="PROSITE" id="PS51257">
    <property type="entry name" value="PROKAR_LIPOPROTEIN"/>
    <property type="match status" value="1"/>
</dbReference>
<accession>A0ABZ2TUB2</accession>
<evidence type="ECO:0000256" key="2">
    <source>
        <dbReference type="ARBA" id="ARBA00004613"/>
    </source>
</evidence>
<dbReference type="Proteomes" id="UP001491088">
    <property type="component" value="Chromosome"/>
</dbReference>
<proteinExistence type="inferred from homology"/>
<dbReference type="InterPro" id="IPR006626">
    <property type="entry name" value="PbH1"/>
</dbReference>
<feature type="signal peptide" evidence="9">
    <location>
        <begin position="1"/>
        <end position="23"/>
    </location>
</feature>
<reference evidence="11 12" key="1">
    <citation type="submission" date="2024-03" db="EMBL/GenBank/DDBJ databases">
        <authorList>
            <person name="Cao K."/>
        </authorList>
    </citation>
    <scope>NUCLEOTIDE SEQUENCE [LARGE SCALE GENOMIC DNA]</scope>
    <source>
        <strain evidence="11 12">MCCC 1K00696</strain>
    </source>
</reference>
<keyword evidence="3" id="KW-0964">Secreted</keyword>
<evidence type="ECO:0000259" key="10">
    <source>
        <dbReference type="SMART" id="SM00635"/>
    </source>
</evidence>
<dbReference type="Gene3D" id="2.60.40.1080">
    <property type="match status" value="2"/>
</dbReference>
<dbReference type="SMART" id="SM00635">
    <property type="entry name" value="BID_2"/>
    <property type="match status" value="2"/>
</dbReference>
<comment type="subcellular location">
    <subcellularLocation>
        <location evidence="2">Secreted</location>
    </subcellularLocation>
</comment>
<dbReference type="PANTHER" id="PTHR40088">
    <property type="entry name" value="PECTATE LYASE (EUROFUNG)"/>
    <property type="match status" value="1"/>
</dbReference>
<dbReference type="Pfam" id="PF02368">
    <property type="entry name" value="Big_2"/>
    <property type="match status" value="2"/>
</dbReference>
<dbReference type="Gene3D" id="2.160.20.10">
    <property type="entry name" value="Single-stranded right-handed beta-helix, Pectin lyase-like"/>
    <property type="match status" value="1"/>
</dbReference>
<evidence type="ECO:0000313" key="11">
    <source>
        <dbReference type="EMBL" id="WYW55444.1"/>
    </source>
</evidence>
<dbReference type="RefSeq" id="WP_340932937.1">
    <property type="nucleotide sequence ID" value="NZ_CP150496.1"/>
</dbReference>
<feature type="domain" description="BIG2" evidence="10">
    <location>
        <begin position="30"/>
        <end position="105"/>
    </location>
</feature>
<keyword evidence="6" id="KW-0106">Calcium</keyword>
<dbReference type="InterPro" id="IPR053868">
    <property type="entry name" value="Pel9A-like_beta_helix"/>
</dbReference>
<organism evidence="11 12">
    <name type="scientific">Polaribacter marinaquae</name>
    <dbReference type="NCBI Taxonomy" id="1642819"/>
    <lineage>
        <taxon>Bacteria</taxon>
        <taxon>Pseudomonadati</taxon>
        <taxon>Bacteroidota</taxon>
        <taxon>Flavobacteriia</taxon>
        <taxon>Flavobacteriales</taxon>
        <taxon>Flavobacteriaceae</taxon>
    </lineage>
</organism>
<dbReference type="SMART" id="SM00710">
    <property type="entry name" value="PbH1"/>
    <property type="match status" value="4"/>
</dbReference>
<evidence type="ECO:0000256" key="8">
    <source>
        <dbReference type="ARBA" id="ARBA00038263"/>
    </source>
</evidence>